<reference evidence="2" key="1">
    <citation type="submission" date="2018-05" db="EMBL/GenBank/DDBJ databases">
        <authorList>
            <person name="Lanie J.A."/>
            <person name="Ng W.-L."/>
            <person name="Kazmierczak K.M."/>
            <person name="Andrzejewski T.M."/>
            <person name="Davidsen T.M."/>
            <person name="Wayne K.J."/>
            <person name="Tettelin H."/>
            <person name="Glass J.I."/>
            <person name="Rusch D."/>
            <person name="Podicherti R."/>
            <person name="Tsui H.-C.T."/>
            <person name="Winkler M.E."/>
        </authorList>
    </citation>
    <scope>NUCLEOTIDE SEQUENCE</scope>
</reference>
<feature type="non-terminal residue" evidence="2">
    <location>
        <position position="205"/>
    </location>
</feature>
<protein>
    <submittedName>
        <fullName evidence="2">Uncharacterized protein</fullName>
    </submittedName>
</protein>
<feature type="compositionally biased region" description="Polar residues" evidence="1">
    <location>
        <begin position="118"/>
        <end position="149"/>
    </location>
</feature>
<organism evidence="2">
    <name type="scientific">marine metagenome</name>
    <dbReference type="NCBI Taxonomy" id="408172"/>
    <lineage>
        <taxon>unclassified sequences</taxon>
        <taxon>metagenomes</taxon>
        <taxon>ecological metagenomes</taxon>
    </lineage>
</organism>
<dbReference type="AlphaFoldDB" id="A0A382T2F2"/>
<sequence>MKNRDINNIQNNNLIQGGVVMKSNLITRMITVCMCMMVVGFASDGKQHLNAEKELTSIPAQQQIIDEKSDAYKAEKRLDAIQKSHKADAYKVEKRLNAIQKSQKAADFQNAKKRDTHSQSILKQNLNIDSNKPASISEPTENPNTNPSSDSRDASVEVYFCTDSWASESSFNICGADGCVWDGGYGAGWIGNNTCYSEYIDLGDG</sequence>
<dbReference type="EMBL" id="UINC01133413">
    <property type="protein sequence ID" value="SVD16334.1"/>
    <property type="molecule type" value="Genomic_DNA"/>
</dbReference>
<proteinExistence type="predicted"/>
<evidence type="ECO:0000313" key="2">
    <source>
        <dbReference type="EMBL" id="SVD16334.1"/>
    </source>
</evidence>
<name>A0A382T2F2_9ZZZZ</name>
<accession>A0A382T2F2</accession>
<feature type="region of interest" description="Disordered" evidence="1">
    <location>
        <begin position="103"/>
        <end position="152"/>
    </location>
</feature>
<gene>
    <name evidence="2" type="ORF">METZ01_LOCUS369188</name>
</gene>
<evidence type="ECO:0000256" key="1">
    <source>
        <dbReference type="SAM" id="MobiDB-lite"/>
    </source>
</evidence>